<feature type="region of interest" description="Disordered" evidence="1">
    <location>
        <begin position="38"/>
        <end position="63"/>
    </location>
</feature>
<dbReference type="InterPro" id="IPR025889">
    <property type="entry name" value="GSP17M-like_dom"/>
</dbReference>
<dbReference type="EMBL" id="BPQO01000001">
    <property type="protein sequence ID" value="GJD86710.1"/>
    <property type="molecule type" value="Genomic_DNA"/>
</dbReference>
<dbReference type="PANTHER" id="PTHR36109:SF2">
    <property type="entry name" value="MEMBRANE PROTEIN"/>
    <property type="match status" value="1"/>
</dbReference>
<dbReference type="PANTHER" id="PTHR36109">
    <property type="entry name" value="MEMBRANE PROTEIN-RELATED"/>
    <property type="match status" value="1"/>
</dbReference>
<proteinExistence type="predicted"/>
<reference evidence="3" key="2">
    <citation type="submission" date="2021-08" db="EMBL/GenBank/DDBJ databases">
        <authorList>
            <person name="Tani A."/>
            <person name="Ola A."/>
            <person name="Ogura Y."/>
            <person name="Katsura K."/>
            <person name="Hayashi T."/>
        </authorList>
    </citation>
    <scope>NUCLEOTIDE SEQUENCE</scope>
    <source>
        <strain evidence="3">DSM 16372</strain>
    </source>
</reference>
<evidence type="ECO:0000256" key="1">
    <source>
        <dbReference type="SAM" id="MobiDB-lite"/>
    </source>
</evidence>
<protein>
    <recommendedName>
        <fullName evidence="2">General stress protein 17M-like domain-containing protein</fullName>
    </recommendedName>
</protein>
<organism evidence="3 4">
    <name type="scientific">Methylobacterium hispanicum</name>
    <dbReference type="NCBI Taxonomy" id="270350"/>
    <lineage>
        <taxon>Bacteria</taxon>
        <taxon>Pseudomonadati</taxon>
        <taxon>Pseudomonadota</taxon>
        <taxon>Alphaproteobacteria</taxon>
        <taxon>Hyphomicrobiales</taxon>
        <taxon>Methylobacteriaceae</taxon>
        <taxon>Methylobacterium</taxon>
    </lineage>
</organism>
<comment type="caution">
    <text evidence="3">The sequence shown here is derived from an EMBL/GenBank/DDBJ whole genome shotgun (WGS) entry which is preliminary data.</text>
</comment>
<evidence type="ECO:0000313" key="4">
    <source>
        <dbReference type="Proteomes" id="UP001055247"/>
    </source>
</evidence>
<feature type="compositionally biased region" description="Low complexity" evidence="1">
    <location>
        <begin position="188"/>
        <end position="206"/>
    </location>
</feature>
<evidence type="ECO:0000313" key="3">
    <source>
        <dbReference type="EMBL" id="GJD86710.1"/>
    </source>
</evidence>
<evidence type="ECO:0000259" key="2">
    <source>
        <dbReference type="Pfam" id="PF11181"/>
    </source>
</evidence>
<feature type="domain" description="General stress protein 17M-like" evidence="2">
    <location>
        <begin position="8"/>
        <end position="67"/>
    </location>
</feature>
<reference evidence="3" key="1">
    <citation type="journal article" date="2016" name="Front. Microbiol.">
        <title>Genome Sequence of the Piezophilic, Mesophilic Sulfate-Reducing Bacterium Desulfovibrio indicus J2T.</title>
        <authorList>
            <person name="Cao J."/>
            <person name="Maignien L."/>
            <person name="Shao Z."/>
            <person name="Alain K."/>
            <person name="Jebbar M."/>
        </authorList>
    </citation>
    <scope>NUCLEOTIDE SEQUENCE</scope>
    <source>
        <strain evidence="3">DSM 16372</strain>
    </source>
</reference>
<dbReference type="Pfam" id="PF11181">
    <property type="entry name" value="YflT"/>
    <property type="match status" value="1"/>
</dbReference>
<dbReference type="InterPro" id="IPR052948">
    <property type="entry name" value="Low_temp-induced_all0457"/>
</dbReference>
<feature type="region of interest" description="Disordered" evidence="1">
    <location>
        <begin position="178"/>
        <end position="252"/>
    </location>
</feature>
<accession>A0AAV4ZFD4</accession>
<name>A0AAV4ZFD4_9HYPH</name>
<gene>
    <name evidence="3" type="ORF">BHAOGJBA_0206</name>
</gene>
<dbReference type="Proteomes" id="UP001055247">
    <property type="component" value="Unassembled WGS sequence"/>
</dbReference>
<keyword evidence="4" id="KW-1185">Reference proteome</keyword>
<dbReference type="AlphaFoldDB" id="A0AAV4ZFD4"/>
<sequence>MATRAVTALFDDYEAAARAVDKLEAEGIPHSDISIVASDPKNRIGGRTPTARPAAEESDAADGAGTGATLGTVLGGGAGLLAGLGLLAIPGVGPVVAAGWLVATVTGAGVGAAAGGLIGGLTGAGLSQHEAETYAEGVRRGGTLVTARVDDGLADRALAILDKHGSIDLDERAQGWRAEGWTGGGATDGTASSSASGLGTASAAGAASGGLGDPSAPATAGLPKTTDVAREEPGRQTGTAPAPGQTHGATTR</sequence>
<dbReference type="RefSeq" id="WP_238229319.1">
    <property type="nucleotide sequence ID" value="NZ_BPQO01000001.1"/>
</dbReference>